<evidence type="ECO:0000259" key="8">
    <source>
        <dbReference type="PROSITE" id="PS50002"/>
    </source>
</evidence>
<evidence type="ECO:0000256" key="6">
    <source>
        <dbReference type="PROSITE-ProRule" id="PRU00192"/>
    </source>
</evidence>
<feature type="domain" description="PX" evidence="9">
    <location>
        <begin position="199"/>
        <end position="309"/>
    </location>
</feature>
<keyword evidence="4" id="KW-0472">Membrane</keyword>
<dbReference type="AlphaFoldDB" id="A0AAV3YXP1"/>
<comment type="subcellular location">
    <subcellularLocation>
        <location evidence="1">Cytoplasmic vesicle membrane</location>
    </subcellularLocation>
</comment>
<dbReference type="Pfam" id="PF07653">
    <property type="entry name" value="SH3_2"/>
    <property type="match status" value="1"/>
</dbReference>
<name>A0AAV3YXP1_9GAST</name>
<dbReference type="GO" id="GO:0016197">
    <property type="term" value="P:endosomal transport"/>
    <property type="evidence" value="ECO:0007669"/>
    <property type="project" value="TreeGrafter"/>
</dbReference>
<dbReference type="SUPFAM" id="SSF50044">
    <property type="entry name" value="SH3-domain"/>
    <property type="match status" value="1"/>
</dbReference>
<accession>A0AAV3YXP1</accession>
<dbReference type="SUPFAM" id="SSF64268">
    <property type="entry name" value="PX domain"/>
    <property type="match status" value="1"/>
</dbReference>
<proteinExistence type="inferred from homology"/>
<dbReference type="EMBL" id="BLXT01001699">
    <property type="protein sequence ID" value="GFN87287.1"/>
    <property type="molecule type" value="Genomic_DNA"/>
</dbReference>
<dbReference type="CDD" id="cd06862">
    <property type="entry name" value="PX_SNX9_18_like"/>
    <property type="match status" value="1"/>
</dbReference>
<comment type="similarity">
    <text evidence="2">Belongs to the sorting nexin family.</text>
</comment>
<dbReference type="Proteomes" id="UP000735302">
    <property type="component" value="Unassembled WGS sequence"/>
</dbReference>
<gene>
    <name evidence="10" type="ORF">PoB_001379300</name>
</gene>
<evidence type="ECO:0000259" key="9">
    <source>
        <dbReference type="PROSITE" id="PS50195"/>
    </source>
</evidence>
<feature type="domain" description="SH3" evidence="8">
    <location>
        <begin position="1"/>
        <end position="50"/>
    </location>
</feature>
<evidence type="ECO:0000313" key="10">
    <source>
        <dbReference type="EMBL" id="GFN87287.1"/>
    </source>
</evidence>
<dbReference type="PROSITE" id="PS50195">
    <property type="entry name" value="PX"/>
    <property type="match status" value="1"/>
</dbReference>
<evidence type="ECO:0000256" key="7">
    <source>
        <dbReference type="SAM" id="MobiDB-lite"/>
    </source>
</evidence>
<evidence type="ECO:0000256" key="2">
    <source>
        <dbReference type="ARBA" id="ARBA00010883"/>
    </source>
</evidence>
<dbReference type="GO" id="GO:0005886">
    <property type="term" value="C:plasma membrane"/>
    <property type="evidence" value="ECO:0007669"/>
    <property type="project" value="TreeGrafter"/>
</dbReference>
<dbReference type="GO" id="GO:0006897">
    <property type="term" value="P:endocytosis"/>
    <property type="evidence" value="ECO:0007669"/>
    <property type="project" value="TreeGrafter"/>
</dbReference>
<evidence type="ECO:0000313" key="11">
    <source>
        <dbReference type="Proteomes" id="UP000735302"/>
    </source>
</evidence>
<dbReference type="InterPro" id="IPR001683">
    <property type="entry name" value="PX_dom"/>
</dbReference>
<dbReference type="GO" id="GO:0035091">
    <property type="term" value="F:phosphatidylinositol binding"/>
    <property type="evidence" value="ECO:0007669"/>
    <property type="project" value="InterPro"/>
</dbReference>
<dbReference type="Pfam" id="PF10456">
    <property type="entry name" value="BAR_3_WASP_bdg"/>
    <property type="match status" value="1"/>
</dbReference>
<dbReference type="PANTHER" id="PTHR45827">
    <property type="entry name" value="SORTING NEXIN"/>
    <property type="match status" value="1"/>
</dbReference>
<keyword evidence="11" id="KW-1185">Reference proteome</keyword>
<reference evidence="10 11" key="1">
    <citation type="journal article" date="2021" name="Elife">
        <title>Chloroplast acquisition without the gene transfer in kleptoplastic sea slugs, Plakobranchus ocellatus.</title>
        <authorList>
            <person name="Maeda T."/>
            <person name="Takahashi S."/>
            <person name="Yoshida T."/>
            <person name="Shimamura S."/>
            <person name="Takaki Y."/>
            <person name="Nagai Y."/>
            <person name="Toyoda A."/>
            <person name="Suzuki Y."/>
            <person name="Arimoto A."/>
            <person name="Ishii H."/>
            <person name="Satoh N."/>
            <person name="Nishiyama T."/>
            <person name="Hasebe M."/>
            <person name="Maruyama T."/>
            <person name="Minagawa J."/>
            <person name="Obokata J."/>
            <person name="Shigenobu S."/>
        </authorList>
    </citation>
    <scope>NUCLEOTIDE SEQUENCE [LARGE SCALE GENOMIC DNA]</scope>
</reference>
<feature type="region of interest" description="Disordered" evidence="7">
    <location>
        <begin position="49"/>
        <end position="143"/>
    </location>
</feature>
<keyword evidence="5" id="KW-0968">Cytoplasmic vesicle</keyword>
<evidence type="ECO:0000256" key="3">
    <source>
        <dbReference type="ARBA" id="ARBA00022443"/>
    </source>
</evidence>
<dbReference type="InterPro" id="IPR027267">
    <property type="entry name" value="AH/BAR_dom_sf"/>
</dbReference>
<organism evidence="10 11">
    <name type="scientific">Plakobranchus ocellatus</name>
    <dbReference type="NCBI Taxonomy" id="259542"/>
    <lineage>
        <taxon>Eukaryota</taxon>
        <taxon>Metazoa</taxon>
        <taxon>Spiralia</taxon>
        <taxon>Lophotrochozoa</taxon>
        <taxon>Mollusca</taxon>
        <taxon>Gastropoda</taxon>
        <taxon>Heterobranchia</taxon>
        <taxon>Euthyneura</taxon>
        <taxon>Panpulmonata</taxon>
        <taxon>Sacoglossa</taxon>
        <taxon>Placobranchoidea</taxon>
        <taxon>Plakobranchidae</taxon>
        <taxon>Plakobranchus</taxon>
    </lineage>
</organism>
<dbReference type="Gene3D" id="1.20.1270.60">
    <property type="entry name" value="Arfaptin homology (AH) domain/BAR domain"/>
    <property type="match status" value="1"/>
</dbReference>
<sequence>MSEQCITGTGPYNIPMCITPDDIGDGWWEARSQDGRQGLVPETYVEIISAPEPQFPPPPPPMVADTGFSTNGYNTQQQQQQQQFSQQQQSFEDWDDDWDDDDDGGSSNSTGGTSQQDLAGQGNFGLAAPRREGKQISPGSEMSKYGTVKSSFNRFSHFAKSGGEAFLLGQTEERVSDSDKIRIVETADGPMWLNQDAAYTCTVTSPKKESKMKGLKSFIAYQLTPSFSNLQVSRRYKHFDWLHERLEVKFVCIPIPPLPDKAVTGRYESEFVQERMRQLQAWVNRMVRHPVICRSDVLHHFLTCTDEKKWKVGKRKAEKDEFQGAKFFQLVEPPNQALETRDLEGKMEQFCKFVMNMTDNVKTLITVHHDYAKKQIGPFKREYTKIGTSLKQLAVTFKLESSDYSRNLTTAIDLTGDAYNEIGEMFEKQPPREEYPLIEALYEYKGILQTYPEVLKVHEGAIGKAKECIKLQEEGKMNETEVTSVLTRADTISYATLAEMNNFQRDRVIDFKAMMQSYLREQIDFYKKLTEKLETALHHYDNA</sequence>
<feature type="compositionally biased region" description="Acidic residues" evidence="7">
    <location>
        <begin position="92"/>
        <end position="104"/>
    </location>
</feature>
<comment type="caution">
    <text evidence="10">The sequence shown here is derived from an EMBL/GenBank/DDBJ whole genome shotgun (WGS) entry which is preliminary data.</text>
</comment>
<dbReference type="FunFam" id="3.30.1520.10:FF:000004">
    <property type="entry name" value="Sorting nexin"/>
    <property type="match status" value="1"/>
</dbReference>
<dbReference type="SMART" id="SM00312">
    <property type="entry name" value="PX"/>
    <property type="match status" value="1"/>
</dbReference>
<dbReference type="PANTHER" id="PTHR45827:SF1">
    <property type="entry name" value="SORTING NEXIN"/>
    <property type="match status" value="1"/>
</dbReference>
<dbReference type="Gene3D" id="2.30.30.40">
    <property type="entry name" value="SH3 Domains"/>
    <property type="match status" value="1"/>
</dbReference>
<evidence type="ECO:0000256" key="5">
    <source>
        <dbReference type="ARBA" id="ARBA00023329"/>
    </source>
</evidence>
<dbReference type="GO" id="GO:0097320">
    <property type="term" value="P:plasma membrane tubulation"/>
    <property type="evidence" value="ECO:0007669"/>
    <property type="project" value="TreeGrafter"/>
</dbReference>
<evidence type="ECO:0000256" key="4">
    <source>
        <dbReference type="ARBA" id="ARBA00023136"/>
    </source>
</evidence>
<evidence type="ECO:0000256" key="1">
    <source>
        <dbReference type="ARBA" id="ARBA00004156"/>
    </source>
</evidence>
<dbReference type="InterPro" id="IPR019497">
    <property type="entry name" value="Sorting_nexin_WASP-bd-dom"/>
</dbReference>
<dbReference type="InterPro" id="IPR036028">
    <property type="entry name" value="SH3-like_dom_sf"/>
</dbReference>
<feature type="compositionally biased region" description="Pro residues" evidence="7">
    <location>
        <begin position="53"/>
        <end position="62"/>
    </location>
</feature>
<dbReference type="Gene3D" id="3.30.1520.10">
    <property type="entry name" value="Phox-like domain"/>
    <property type="match status" value="1"/>
</dbReference>
<dbReference type="InterPro" id="IPR001452">
    <property type="entry name" value="SH3_domain"/>
</dbReference>
<feature type="compositionally biased region" description="Low complexity" evidence="7">
    <location>
        <begin position="76"/>
        <end position="91"/>
    </location>
</feature>
<dbReference type="PROSITE" id="PS50002">
    <property type="entry name" value="SH3"/>
    <property type="match status" value="1"/>
</dbReference>
<dbReference type="Pfam" id="PF00787">
    <property type="entry name" value="PX"/>
    <property type="match status" value="1"/>
</dbReference>
<feature type="compositionally biased region" description="Low complexity" evidence="7">
    <location>
        <begin position="105"/>
        <end position="117"/>
    </location>
</feature>
<protein>
    <submittedName>
        <fullName evidence="10">Sorting nexin</fullName>
    </submittedName>
</protein>
<dbReference type="CDD" id="cd07626">
    <property type="entry name" value="BAR_SNX9_like"/>
    <property type="match status" value="1"/>
</dbReference>
<keyword evidence="3 6" id="KW-0728">SH3 domain</keyword>
<dbReference type="InterPro" id="IPR036871">
    <property type="entry name" value="PX_dom_sf"/>
</dbReference>
<dbReference type="GO" id="GO:0030659">
    <property type="term" value="C:cytoplasmic vesicle membrane"/>
    <property type="evidence" value="ECO:0007669"/>
    <property type="project" value="UniProtKB-SubCell"/>
</dbReference>